<proteinExistence type="predicted"/>
<sequence>MLDGLESALRSDQDDVLIVARAHLSSLRGVIENDDLITS</sequence>
<evidence type="ECO:0000313" key="1">
    <source>
        <dbReference type="EMBL" id="OLV17161.1"/>
    </source>
</evidence>
<dbReference type="EMBL" id="MSTI01000113">
    <property type="protein sequence ID" value="OLV17161.1"/>
    <property type="molecule type" value="Genomic_DNA"/>
</dbReference>
<comment type="caution">
    <text evidence="1">The sequence shown here is derived from an EMBL/GenBank/DDBJ whole genome shotgun (WGS) entry which is preliminary data.</text>
</comment>
<dbReference type="Proteomes" id="UP000186607">
    <property type="component" value="Unassembled WGS sequence"/>
</dbReference>
<dbReference type="AlphaFoldDB" id="A0A1U7NW61"/>
<evidence type="ECO:0000313" key="2">
    <source>
        <dbReference type="Proteomes" id="UP000186607"/>
    </source>
</evidence>
<keyword evidence="2" id="KW-1185">Reference proteome</keyword>
<reference evidence="1 2" key="1">
    <citation type="submission" date="2017-01" db="EMBL/GenBank/DDBJ databases">
        <title>Genome Analysis of Deinococcus marmoris KOPRI26562.</title>
        <authorList>
            <person name="Kim J.H."/>
            <person name="Oh H.-M."/>
        </authorList>
    </citation>
    <scope>NUCLEOTIDE SEQUENCE [LARGE SCALE GENOMIC DNA]</scope>
    <source>
        <strain evidence="1 2">KOPRI26562</strain>
    </source>
</reference>
<protein>
    <submittedName>
        <fullName evidence="1">Uncharacterized protein</fullName>
    </submittedName>
</protein>
<organism evidence="1 2">
    <name type="scientific">Deinococcus marmoris</name>
    <dbReference type="NCBI Taxonomy" id="249408"/>
    <lineage>
        <taxon>Bacteria</taxon>
        <taxon>Thermotogati</taxon>
        <taxon>Deinococcota</taxon>
        <taxon>Deinococci</taxon>
        <taxon>Deinococcales</taxon>
        <taxon>Deinococcaceae</taxon>
        <taxon>Deinococcus</taxon>
    </lineage>
</organism>
<name>A0A1U7NW61_9DEIO</name>
<gene>
    <name evidence="1" type="ORF">BOO71_0009673</name>
</gene>
<accession>A0A1U7NW61</accession>